<evidence type="ECO:0000256" key="1">
    <source>
        <dbReference type="SAM" id="Phobius"/>
    </source>
</evidence>
<reference evidence="3" key="1">
    <citation type="submission" date="2017-10" db="EMBL/GenBank/DDBJ databases">
        <title>Rapid genome shrinkage in a self-fertile nematode reveals novel sperm competition proteins.</title>
        <authorList>
            <person name="Yin D."/>
            <person name="Schwarz E.M."/>
            <person name="Thomas C.G."/>
            <person name="Felde R.L."/>
            <person name="Korf I.F."/>
            <person name="Cutter A.D."/>
            <person name="Schartner C.M."/>
            <person name="Ralston E.J."/>
            <person name="Meyer B.J."/>
            <person name="Haag E.S."/>
        </authorList>
    </citation>
    <scope>NUCLEOTIDE SEQUENCE [LARGE SCALE GENOMIC DNA]</scope>
    <source>
        <strain evidence="3">JU1422</strain>
    </source>
</reference>
<sequence length="102" mass="11664">MESYKVMRHLKVSATIFIFSNYFSSFSINTFITLGYAGEDLSSIVGNISISSMFSYSHTFYTIIWRSKEYRKRFIGLYCKSVSTPNTIFVPTPGKNRGLSDL</sequence>
<evidence type="ECO:0000313" key="3">
    <source>
        <dbReference type="Proteomes" id="UP000230233"/>
    </source>
</evidence>
<keyword evidence="3" id="KW-1185">Reference proteome</keyword>
<dbReference type="InterPro" id="IPR019424">
    <property type="entry name" value="7TM_GPCR_Srsx"/>
</dbReference>
<gene>
    <name evidence="2" type="primary">Cni-srsx-8</name>
    <name evidence="2" type="synonym">Cnig_chr_V.g18452</name>
    <name evidence="2" type="ORF">B9Z55_018452</name>
</gene>
<evidence type="ECO:0000313" key="2">
    <source>
        <dbReference type="EMBL" id="PIC25570.1"/>
    </source>
</evidence>
<name>A0A2G5TE78_9PELO</name>
<keyword evidence="1" id="KW-1133">Transmembrane helix</keyword>
<keyword evidence="1" id="KW-0472">Membrane</keyword>
<feature type="transmembrane region" description="Helical" evidence="1">
    <location>
        <begin position="12"/>
        <end position="32"/>
    </location>
</feature>
<organism evidence="2 3">
    <name type="scientific">Caenorhabditis nigoni</name>
    <dbReference type="NCBI Taxonomy" id="1611254"/>
    <lineage>
        <taxon>Eukaryota</taxon>
        <taxon>Metazoa</taxon>
        <taxon>Ecdysozoa</taxon>
        <taxon>Nematoda</taxon>
        <taxon>Chromadorea</taxon>
        <taxon>Rhabditida</taxon>
        <taxon>Rhabditina</taxon>
        <taxon>Rhabditomorpha</taxon>
        <taxon>Rhabditoidea</taxon>
        <taxon>Rhabditidae</taxon>
        <taxon>Peloderinae</taxon>
        <taxon>Caenorhabditis</taxon>
    </lineage>
</organism>
<dbReference type="Proteomes" id="UP000230233">
    <property type="component" value="Chromosome V"/>
</dbReference>
<dbReference type="Pfam" id="PF10320">
    <property type="entry name" value="7TM_GPCR_Srsx"/>
    <property type="match status" value="1"/>
</dbReference>
<dbReference type="AlphaFoldDB" id="A0A2G5TE78"/>
<protein>
    <submittedName>
        <fullName evidence="2">Uncharacterized protein</fullName>
    </submittedName>
</protein>
<keyword evidence="1" id="KW-0812">Transmembrane</keyword>
<feature type="transmembrane region" description="Helical" evidence="1">
    <location>
        <begin position="44"/>
        <end position="64"/>
    </location>
</feature>
<dbReference type="EMBL" id="PDUG01000005">
    <property type="protein sequence ID" value="PIC25570.1"/>
    <property type="molecule type" value="Genomic_DNA"/>
</dbReference>
<accession>A0A2G5TE78</accession>
<comment type="caution">
    <text evidence="2">The sequence shown here is derived from an EMBL/GenBank/DDBJ whole genome shotgun (WGS) entry which is preliminary data.</text>
</comment>
<dbReference type="OrthoDB" id="5830500at2759"/>
<proteinExistence type="predicted"/>